<feature type="transmembrane region" description="Helical" evidence="1">
    <location>
        <begin position="196"/>
        <end position="215"/>
    </location>
</feature>
<protein>
    <submittedName>
        <fullName evidence="3">CPBP family intramembrane metalloprotease</fullName>
    </submittedName>
</protein>
<dbReference type="InterPro" id="IPR003675">
    <property type="entry name" value="Rce1/LyrA-like_dom"/>
</dbReference>
<dbReference type="GO" id="GO:0006508">
    <property type="term" value="P:proteolysis"/>
    <property type="evidence" value="ECO:0007669"/>
    <property type="project" value="UniProtKB-KW"/>
</dbReference>
<name>A0A4R5TRU9_9GAMM</name>
<evidence type="ECO:0000259" key="2">
    <source>
        <dbReference type="Pfam" id="PF02517"/>
    </source>
</evidence>
<feature type="transmembrane region" description="Helical" evidence="1">
    <location>
        <begin position="6"/>
        <end position="28"/>
    </location>
</feature>
<comment type="caution">
    <text evidence="3">The sequence shown here is derived from an EMBL/GenBank/DDBJ whole genome shotgun (WGS) entry which is preliminary data.</text>
</comment>
<feature type="transmembrane region" description="Helical" evidence="1">
    <location>
        <begin position="35"/>
        <end position="57"/>
    </location>
</feature>
<reference evidence="3 4" key="1">
    <citation type="submission" date="2019-03" db="EMBL/GenBank/DDBJ databases">
        <title>Luteimonas zhaokaii sp.nov., isolated from the rectal contents of Plateau pika in Yushu, Qinghai Province, China.</title>
        <authorList>
            <person name="Zhang G."/>
        </authorList>
    </citation>
    <scope>NUCLEOTIDE SEQUENCE [LARGE SCALE GENOMIC DNA]</scope>
    <source>
        <strain evidence="3 4">B9</strain>
    </source>
</reference>
<feature type="transmembrane region" description="Helical" evidence="1">
    <location>
        <begin position="101"/>
        <end position="123"/>
    </location>
</feature>
<keyword evidence="3" id="KW-0645">Protease</keyword>
<evidence type="ECO:0000313" key="3">
    <source>
        <dbReference type="EMBL" id="TDK23319.1"/>
    </source>
</evidence>
<feature type="domain" description="CAAX prenyl protease 2/Lysostaphin resistance protein A-like" evidence="2">
    <location>
        <begin position="133"/>
        <end position="234"/>
    </location>
</feature>
<proteinExistence type="predicted"/>
<evidence type="ECO:0000256" key="1">
    <source>
        <dbReference type="SAM" id="Phobius"/>
    </source>
</evidence>
<keyword evidence="4" id="KW-1185">Reference proteome</keyword>
<dbReference type="GO" id="GO:0004175">
    <property type="term" value="F:endopeptidase activity"/>
    <property type="evidence" value="ECO:0007669"/>
    <property type="project" value="UniProtKB-ARBA"/>
</dbReference>
<gene>
    <name evidence="3" type="ORF">E2F46_10325</name>
</gene>
<dbReference type="RefSeq" id="WP_133322015.1">
    <property type="nucleotide sequence ID" value="NZ_SMTF01000008.1"/>
</dbReference>
<feature type="transmembrane region" description="Helical" evidence="1">
    <location>
        <begin position="171"/>
        <end position="190"/>
    </location>
</feature>
<keyword evidence="1" id="KW-0472">Membrane</keyword>
<dbReference type="Proteomes" id="UP000294796">
    <property type="component" value="Unassembled WGS sequence"/>
</dbReference>
<organism evidence="3 4">
    <name type="scientific">Luteimonas aestuarii</name>
    <dbReference type="NCBI Taxonomy" id="453837"/>
    <lineage>
        <taxon>Bacteria</taxon>
        <taxon>Pseudomonadati</taxon>
        <taxon>Pseudomonadota</taxon>
        <taxon>Gammaproteobacteria</taxon>
        <taxon>Lysobacterales</taxon>
        <taxon>Lysobacteraceae</taxon>
        <taxon>Luteimonas</taxon>
    </lineage>
</organism>
<keyword evidence="3" id="KW-0378">Hydrolase</keyword>
<dbReference type="GO" id="GO:0008237">
    <property type="term" value="F:metallopeptidase activity"/>
    <property type="evidence" value="ECO:0007669"/>
    <property type="project" value="UniProtKB-KW"/>
</dbReference>
<evidence type="ECO:0000313" key="4">
    <source>
        <dbReference type="Proteomes" id="UP000294796"/>
    </source>
</evidence>
<feature type="transmembrane region" description="Helical" evidence="1">
    <location>
        <begin position="69"/>
        <end position="89"/>
    </location>
</feature>
<keyword evidence="1" id="KW-0812">Transmembrane</keyword>
<dbReference type="NCBIfam" id="NF047635">
    <property type="entry name" value="CPBP_Sphingo"/>
    <property type="match status" value="1"/>
</dbReference>
<dbReference type="AlphaFoldDB" id="A0A4R5TRU9"/>
<keyword evidence="3" id="KW-0482">Metalloprotease</keyword>
<dbReference type="GO" id="GO:0080120">
    <property type="term" value="P:CAAX-box protein maturation"/>
    <property type="evidence" value="ECO:0007669"/>
    <property type="project" value="UniProtKB-ARBA"/>
</dbReference>
<dbReference type="EMBL" id="SMTF01000008">
    <property type="protein sequence ID" value="TDK23319.1"/>
    <property type="molecule type" value="Genomic_DNA"/>
</dbReference>
<dbReference type="OrthoDB" id="877230at2"/>
<sequence>MIPDAVIDACLQAAVVLGLGLAGALHAPRHFRWRWLLAAAGLIVLHDALLLRLYGLVPELVAGARWNWTGKWLATLAFLAIAALPMFGWRRSGITLAQAKGAGLGWLVFAVLAIGLLAAGAYYGDGPADAGTIAYQWTMPGIEEELFYRGVLLLALNEAFRARWRVLGIEIGWGGVLSCVAFGLIHAMAYRDGAVSFEWGAFLVTGVPAVVLLWLRERTGSLLAPVLAHNVVNGAFVIF</sequence>
<dbReference type="Pfam" id="PF02517">
    <property type="entry name" value="Rce1-like"/>
    <property type="match status" value="1"/>
</dbReference>
<accession>A0A4R5TRU9</accession>
<keyword evidence="1" id="KW-1133">Transmembrane helix</keyword>